<organism evidence="2 3">
    <name type="scientific">Crenichthys baileyi</name>
    <name type="common">White River springfish</name>
    <dbReference type="NCBI Taxonomy" id="28760"/>
    <lineage>
        <taxon>Eukaryota</taxon>
        <taxon>Metazoa</taxon>
        <taxon>Chordata</taxon>
        <taxon>Craniata</taxon>
        <taxon>Vertebrata</taxon>
        <taxon>Euteleostomi</taxon>
        <taxon>Actinopterygii</taxon>
        <taxon>Neopterygii</taxon>
        <taxon>Teleostei</taxon>
        <taxon>Neoteleostei</taxon>
        <taxon>Acanthomorphata</taxon>
        <taxon>Ovalentaria</taxon>
        <taxon>Atherinomorphae</taxon>
        <taxon>Cyprinodontiformes</taxon>
        <taxon>Goodeidae</taxon>
        <taxon>Crenichthys</taxon>
    </lineage>
</organism>
<protein>
    <submittedName>
        <fullName evidence="2">Uncharacterized protein</fullName>
    </submittedName>
</protein>
<feature type="compositionally biased region" description="Basic and acidic residues" evidence="1">
    <location>
        <begin position="71"/>
        <end position="82"/>
    </location>
</feature>
<reference evidence="2 3" key="1">
    <citation type="submission" date="2021-06" db="EMBL/GenBank/DDBJ databases">
        <authorList>
            <person name="Palmer J.M."/>
        </authorList>
    </citation>
    <scope>NUCLEOTIDE SEQUENCE [LARGE SCALE GENOMIC DNA]</scope>
    <source>
        <strain evidence="2 3">MEX-2019</strain>
        <tissue evidence="2">Muscle</tissue>
    </source>
</reference>
<sequence length="122" mass="13119">MGVQQRVGPSTVPFGVVTEKVEPFSLINITAELFHWSGVNGHERNGTIEARDVARYGRVGVPLWSQAWGRDSPENARKRDARPSPVGLPPAGGTVRDRCKEDWAADKGGGLNGSVPGCLGWL</sequence>
<accession>A0AAV9QZV9</accession>
<gene>
    <name evidence="2" type="ORF">CRENBAI_019534</name>
</gene>
<evidence type="ECO:0000313" key="2">
    <source>
        <dbReference type="EMBL" id="KAK5602924.1"/>
    </source>
</evidence>
<dbReference type="AlphaFoldDB" id="A0AAV9QZV9"/>
<dbReference type="EMBL" id="JAHHUM010002598">
    <property type="protein sequence ID" value="KAK5602924.1"/>
    <property type="molecule type" value="Genomic_DNA"/>
</dbReference>
<keyword evidence="3" id="KW-1185">Reference proteome</keyword>
<evidence type="ECO:0000313" key="3">
    <source>
        <dbReference type="Proteomes" id="UP001311232"/>
    </source>
</evidence>
<proteinExistence type="predicted"/>
<feature type="region of interest" description="Disordered" evidence="1">
    <location>
        <begin position="66"/>
        <end position="96"/>
    </location>
</feature>
<name>A0AAV9QZV9_9TELE</name>
<dbReference type="Proteomes" id="UP001311232">
    <property type="component" value="Unassembled WGS sequence"/>
</dbReference>
<comment type="caution">
    <text evidence="2">The sequence shown here is derived from an EMBL/GenBank/DDBJ whole genome shotgun (WGS) entry which is preliminary data.</text>
</comment>
<evidence type="ECO:0000256" key="1">
    <source>
        <dbReference type="SAM" id="MobiDB-lite"/>
    </source>
</evidence>